<gene>
    <name evidence="1" type="ordered locus">RUM_17370</name>
</gene>
<dbReference type="HOGENOM" id="CLU_635978_0_0_9"/>
<sequence length="431" mass="47705">MYNTSEAYRAAIRAPVRSCTVTGTLGTLALSDSNIQSGTLYIDNQAVSDDNDIGLGACVIGEMGFDLKDSEHIADYYFGRSCKLTYKQLLPDGTYESIPLGEYTVNNNTVRKDRETISIQAYDNMAKFDTPTGFKPYIGGIVDGMRLCCSNAGVKWGGIDPTLANLDLQVSYLPQFTSYTEYITTWRDLLKYLCQLVGGFGTIGRDGKLYVRSLVQKSVPDMVIDTANRKKTSIDDKMLEIGGAQMVVTKYLLDETMLLRYPTNPDGGKLLELPENPCMRFISDKNIVIENIAKNAMKMRYRPMEAELFGDPSIDLGDTIRHTGYICGDGETMIVTHCRWQYRGSQTIQSVADMSAGIYIPEIEQTTGTDYVYTIIDSGTAVRLDYYIGAATHLAVPKIVEDKPVTEINATCFTGKSVSRVVIPDGVKIVR</sequence>
<keyword evidence="2" id="KW-1185">Reference proteome</keyword>
<dbReference type="Proteomes" id="UP000007054">
    <property type="component" value="Chromosome"/>
</dbReference>
<dbReference type="Gene3D" id="3.80.10.10">
    <property type="entry name" value="Ribonuclease Inhibitor"/>
    <property type="match status" value="1"/>
</dbReference>
<proteinExistence type="predicted"/>
<accession>D4LDV9</accession>
<dbReference type="InterPro" id="IPR032675">
    <property type="entry name" value="LRR_dom_sf"/>
</dbReference>
<dbReference type="EMBL" id="FP929052">
    <property type="protein sequence ID" value="CBL17804.1"/>
    <property type="molecule type" value="Genomic_DNA"/>
</dbReference>
<dbReference type="RefSeq" id="WP_015558710.1">
    <property type="nucleotide sequence ID" value="NC_021039.1"/>
</dbReference>
<dbReference type="AlphaFoldDB" id="D4LDV9"/>
<dbReference type="BioCyc" id="RCHA213810:RUM_RS08440-MONOMER"/>
<evidence type="ECO:0000313" key="1">
    <source>
        <dbReference type="EMBL" id="CBL17804.1"/>
    </source>
</evidence>
<organism evidence="1 2">
    <name type="scientific">Ruminococcus champanellensis (strain DSM 18848 / JCM 17042 / KCTC 15320 / 18P13)</name>
    <dbReference type="NCBI Taxonomy" id="213810"/>
    <lineage>
        <taxon>Bacteria</taxon>
        <taxon>Bacillati</taxon>
        <taxon>Bacillota</taxon>
        <taxon>Clostridia</taxon>
        <taxon>Eubacteriales</taxon>
        <taxon>Oscillospiraceae</taxon>
        <taxon>Ruminococcus</taxon>
    </lineage>
</organism>
<protein>
    <submittedName>
        <fullName evidence="1">Uncharacterized protein</fullName>
    </submittedName>
</protein>
<dbReference type="STRING" id="213810.RUM_17370"/>
<dbReference type="GeneID" id="83156431"/>
<reference evidence="1" key="2">
    <citation type="submission" date="2010-03" db="EMBL/GenBank/DDBJ databases">
        <authorList>
            <person name="Pajon A."/>
        </authorList>
    </citation>
    <scope>NUCLEOTIDE SEQUENCE</scope>
    <source>
        <strain evidence="1">Type strain: 18P13</strain>
    </source>
</reference>
<evidence type="ECO:0000313" key="2">
    <source>
        <dbReference type="Proteomes" id="UP000007054"/>
    </source>
</evidence>
<dbReference type="KEGG" id="rch:RUM_17370"/>
<name>D4LDV9_RUMC1</name>
<reference evidence="1" key="1">
    <citation type="submission" date="2010-03" db="EMBL/GenBank/DDBJ databases">
        <title>The genome sequence of Ruminococcus sp. 18P13.</title>
        <authorList>
            <consortium name="metaHIT consortium -- http://www.metahit.eu/"/>
            <person name="Pajon A."/>
            <person name="Turner K."/>
            <person name="Parkhill J."/>
            <person name="Bernalier A."/>
        </authorList>
    </citation>
    <scope>NUCLEOTIDE SEQUENCE [LARGE SCALE GENOMIC DNA]</scope>
    <source>
        <strain evidence="1">Type strain: 18P13</strain>
    </source>
</reference>
<dbReference type="PATRIC" id="fig|213810.4.peg.1613"/>